<dbReference type="OrthoDB" id="6329847at2759"/>
<dbReference type="GO" id="GO:0005743">
    <property type="term" value="C:mitochondrial inner membrane"/>
    <property type="evidence" value="ECO:0007669"/>
    <property type="project" value="InterPro"/>
</dbReference>
<evidence type="ECO:0000313" key="2">
    <source>
        <dbReference type="EMBL" id="OTF77779.1"/>
    </source>
</evidence>
<feature type="transmembrane region" description="Helical" evidence="1">
    <location>
        <begin position="79"/>
        <end position="98"/>
    </location>
</feature>
<proteinExistence type="predicted"/>
<dbReference type="EMBL" id="MUJZ01030899">
    <property type="protein sequence ID" value="OTF77779.1"/>
    <property type="molecule type" value="Genomic_DNA"/>
</dbReference>
<organism evidence="2 3">
    <name type="scientific">Euroglyphus maynei</name>
    <name type="common">Mayne's house dust mite</name>
    <dbReference type="NCBI Taxonomy" id="6958"/>
    <lineage>
        <taxon>Eukaryota</taxon>
        <taxon>Metazoa</taxon>
        <taxon>Ecdysozoa</taxon>
        <taxon>Arthropoda</taxon>
        <taxon>Chelicerata</taxon>
        <taxon>Arachnida</taxon>
        <taxon>Acari</taxon>
        <taxon>Acariformes</taxon>
        <taxon>Sarcoptiformes</taxon>
        <taxon>Astigmata</taxon>
        <taxon>Psoroptidia</taxon>
        <taxon>Analgoidea</taxon>
        <taxon>Pyroglyphidae</taxon>
        <taxon>Pyroglyphinae</taxon>
        <taxon>Euroglyphus</taxon>
    </lineage>
</organism>
<accession>A0A1Y3BA91</accession>
<keyword evidence="1" id="KW-0472">Membrane</keyword>
<keyword evidence="1" id="KW-1133">Transmembrane helix</keyword>
<sequence length="181" mass="21118">MSHIVERTREFIPNDIGPPLSEREKLLDDRIEELRKKRESFDPETEFVGIRRLGSTYTVAEPFAYFDGPSDHQLRFDHYSFIGLAAFITGGATVFAFHLKTLPYVSSLFRGVLAAIPGGYFGHKCFEWRKELGRKKNNTFFAYALLHENDFPKLERKKFNDITKDFTAHRSLNIPELKLRW</sequence>
<dbReference type="InterPro" id="IPR009423">
    <property type="entry name" value="NDUC2"/>
</dbReference>
<reference evidence="2 3" key="1">
    <citation type="submission" date="2017-03" db="EMBL/GenBank/DDBJ databases">
        <title>Genome Survey of Euroglyphus maynei.</title>
        <authorList>
            <person name="Arlian L.G."/>
            <person name="Morgan M.S."/>
            <person name="Rider S.D."/>
        </authorList>
    </citation>
    <scope>NUCLEOTIDE SEQUENCE [LARGE SCALE GENOMIC DNA]</scope>
    <source>
        <strain evidence="2">Arlian Lab</strain>
        <tissue evidence="2">Whole body</tissue>
    </source>
</reference>
<keyword evidence="3" id="KW-1185">Reference proteome</keyword>
<evidence type="ECO:0000313" key="3">
    <source>
        <dbReference type="Proteomes" id="UP000194236"/>
    </source>
</evidence>
<dbReference type="Pfam" id="PF06374">
    <property type="entry name" value="NDUF_C2"/>
    <property type="match status" value="1"/>
</dbReference>
<dbReference type="Proteomes" id="UP000194236">
    <property type="component" value="Unassembled WGS sequence"/>
</dbReference>
<gene>
    <name evidence="2" type="ORF">BLA29_003730</name>
</gene>
<dbReference type="GO" id="GO:0006120">
    <property type="term" value="P:mitochondrial electron transport, NADH to ubiquinone"/>
    <property type="evidence" value="ECO:0007669"/>
    <property type="project" value="InterPro"/>
</dbReference>
<name>A0A1Y3BA91_EURMA</name>
<evidence type="ECO:0000256" key="1">
    <source>
        <dbReference type="SAM" id="Phobius"/>
    </source>
</evidence>
<comment type="caution">
    <text evidence="2">The sequence shown here is derived from an EMBL/GenBank/DDBJ whole genome shotgun (WGS) entry which is preliminary data.</text>
</comment>
<dbReference type="AlphaFoldDB" id="A0A1Y3BA91"/>
<keyword evidence="1" id="KW-0812">Transmembrane</keyword>
<protein>
    <submittedName>
        <fullName evidence="2">Uncharacterized protein</fullName>
    </submittedName>
</protein>